<gene>
    <name evidence="7" type="ORF">AKJ08_2498</name>
</gene>
<dbReference type="AlphaFoldDB" id="A0A0K1PFA6"/>
<feature type="region of interest" description="Disordered" evidence="5">
    <location>
        <begin position="538"/>
        <end position="558"/>
    </location>
</feature>
<dbReference type="OrthoDB" id="140937at2"/>
<name>A0A0K1PFA6_9BACT</name>
<feature type="region of interest" description="Disordered" evidence="5">
    <location>
        <begin position="387"/>
        <end position="426"/>
    </location>
</feature>
<evidence type="ECO:0000256" key="3">
    <source>
        <dbReference type="ARBA" id="ARBA00022729"/>
    </source>
</evidence>
<dbReference type="RefSeq" id="WP_050726326.1">
    <property type="nucleotide sequence ID" value="NZ_CP012332.1"/>
</dbReference>
<organism evidence="7 8">
    <name type="scientific">Vulgatibacter incomptus</name>
    <dbReference type="NCBI Taxonomy" id="1391653"/>
    <lineage>
        <taxon>Bacteria</taxon>
        <taxon>Pseudomonadati</taxon>
        <taxon>Myxococcota</taxon>
        <taxon>Myxococcia</taxon>
        <taxon>Myxococcales</taxon>
        <taxon>Cystobacterineae</taxon>
        <taxon>Vulgatibacteraceae</taxon>
        <taxon>Vulgatibacter</taxon>
    </lineage>
</organism>
<evidence type="ECO:0000256" key="6">
    <source>
        <dbReference type="SAM" id="SignalP"/>
    </source>
</evidence>
<keyword evidence="4" id="KW-0106">Calcium</keyword>
<dbReference type="Pfam" id="PF18884">
    <property type="entry name" value="TSP3_bac"/>
    <property type="match status" value="3"/>
</dbReference>
<reference evidence="7 8" key="1">
    <citation type="submission" date="2015-08" db="EMBL/GenBank/DDBJ databases">
        <authorList>
            <person name="Babu N.S."/>
            <person name="Beckwith C.J."/>
            <person name="Beseler K.G."/>
            <person name="Brison A."/>
            <person name="Carone J.V."/>
            <person name="Caskin T.P."/>
            <person name="Diamond M."/>
            <person name="Durham M.E."/>
            <person name="Foxe J.M."/>
            <person name="Go M."/>
            <person name="Henderson B.A."/>
            <person name="Jones I.B."/>
            <person name="McGettigan J.A."/>
            <person name="Micheletti S.J."/>
            <person name="Nasrallah M.E."/>
            <person name="Ortiz D."/>
            <person name="Piller C.R."/>
            <person name="Privatt S.R."/>
            <person name="Schneider S.L."/>
            <person name="Sharp S."/>
            <person name="Smith T.C."/>
            <person name="Stanton J.D."/>
            <person name="Ullery H.E."/>
            <person name="Wilson R.J."/>
            <person name="Serrano M.G."/>
            <person name="Buck G."/>
            <person name="Lee V."/>
            <person name="Wang Y."/>
            <person name="Carvalho R."/>
            <person name="Voegtly L."/>
            <person name="Shi R."/>
            <person name="Duckworth R."/>
            <person name="Johnson A."/>
            <person name="Loviza R."/>
            <person name="Walstead R."/>
            <person name="Shah Z."/>
            <person name="Kiflezghi M."/>
            <person name="Wade K."/>
            <person name="Ball S.L."/>
            <person name="Bradley K.W."/>
            <person name="Asai D.J."/>
            <person name="Bowman C.A."/>
            <person name="Russell D.A."/>
            <person name="Pope W.H."/>
            <person name="Jacobs-Sera D."/>
            <person name="Hendrix R.W."/>
            <person name="Hatfull G.F."/>
        </authorList>
    </citation>
    <scope>NUCLEOTIDE SEQUENCE [LARGE SCALE GENOMIC DNA]</scope>
    <source>
        <strain evidence="7 8">DSM 27710</strain>
    </source>
</reference>
<dbReference type="Gene3D" id="3.40.50.410">
    <property type="entry name" value="von Willebrand factor, type A domain"/>
    <property type="match status" value="1"/>
</dbReference>
<dbReference type="EMBL" id="CP012332">
    <property type="protein sequence ID" value="AKU92111.1"/>
    <property type="molecule type" value="Genomic_DNA"/>
</dbReference>
<evidence type="ECO:0000256" key="2">
    <source>
        <dbReference type="ARBA" id="ARBA00022525"/>
    </source>
</evidence>
<dbReference type="STRING" id="1391653.AKJ08_2498"/>
<evidence type="ECO:0000313" key="7">
    <source>
        <dbReference type="EMBL" id="AKU92111.1"/>
    </source>
</evidence>
<dbReference type="InterPro" id="IPR059100">
    <property type="entry name" value="TSP3_bac"/>
</dbReference>
<comment type="subcellular location">
    <subcellularLocation>
        <location evidence="1">Secreted</location>
    </subcellularLocation>
</comment>
<dbReference type="KEGG" id="vin:AKJ08_2498"/>
<feature type="signal peptide" evidence="6">
    <location>
        <begin position="1"/>
        <end position="26"/>
    </location>
</feature>
<dbReference type="PANTHER" id="PTHR37467">
    <property type="entry name" value="EXPORTED CALCIUM-BINDING GLYCOPROTEIN-RELATED"/>
    <property type="match status" value="1"/>
</dbReference>
<evidence type="ECO:0000256" key="4">
    <source>
        <dbReference type="ARBA" id="ARBA00022837"/>
    </source>
</evidence>
<dbReference type="InterPro" id="IPR053180">
    <property type="entry name" value="Ca-binding_acidic-repeat"/>
</dbReference>
<dbReference type="PROSITE" id="PS51257">
    <property type="entry name" value="PROKAR_LIPOPROTEIN"/>
    <property type="match status" value="1"/>
</dbReference>
<evidence type="ECO:0000313" key="8">
    <source>
        <dbReference type="Proteomes" id="UP000055590"/>
    </source>
</evidence>
<sequence>MTLSRALFVLGLCVLNLGLAAGCTDAALYGQAPQLEPNEVELKGSLCTSDPAELGFPVKVLLLVDTSVSDADYVAQRGASIERLVRTNAGPNTSFGVIRYSSRASGTGSSSSRPPCSLLNLTQDGFTRDLDDAVLGVQCTNPNANGRDWAEALSLAHSVITGDVLRTKIGTRSRTKYVVVLMTNGAPTVSLRQEWCGSRRPALTGDVCKSRYEEAFCSGMVPTPPDCERSQYAKLVGDLREFADRSGVQEIHFHAVYQRDPETAERAPSVDDAKAIALLGEMTRVGGGSIYRFPGPGLCADGSGGVGCLFSSVNLRSTEAVFRRRELIVSNRNAHAGPDGVEVDSDGDGLPDRVELEIGTSPTNRDTDGDHLSDLVEHLLRSEGLDPLRNELTDPNGNWPKECPLPGSGNPSAFPPDRDSDGDGLTDCEEALLRSEGTLFDSDGDGIPDFLELVYGTNLIANDALDDPDADGIANVDEYRMHRDPMSRDRRPELGYRMEVKNERQTSVVSASQPWAITGVTLLGVSDDTPQGRATVFWEPPADPTQPISKKNPGSLSWRAPEDVAGTGMDRGRGEAVLVTGDGRYLLRSAAATDDAPLQVEAEVYAELLPFQATRDDVLLRRSERMCFDFSVRNVRLLPTLALDDGTEAGTNFIDLFLSEVPSNHPDGVGIMRVATFPVRYDANAKKGREVVVEQRDLLLFGD</sequence>
<feature type="compositionally biased region" description="Polar residues" evidence="5">
    <location>
        <begin position="546"/>
        <end position="555"/>
    </location>
</feature>
<dbReference type="PANTHER" id="PTHR37467:SF1">
    <property type="entry name" value="EXPORTED CALCIUM-BINDING GLYCOPROTEIN"/>
    <property type="match status" value="1"/>
</dbReference>
<dbReference type="InterPro" id="IPR036465">
    <property type="entry name" value="vWFA_dom_sf"/>
</dbReference>
<accession>A0A0K1PFA6</accession>
<evidence type="ECO:0000256" key="1">
    <source>
        <dbReference type="ARBA" id="ARBA00004613"/>
    </source>
</evidence>
<protein>
    <submittedName>
        <fullName evidence="7">Calcium-binding acidic-repeat protein (ARP)</fullName>
    </submittedName>
</protein>
<dbReference type="SUPFAM" id="SSF53300">
    <property type="entry name" value="vWA-like"/>
    <property type="match status" value="1"/>
</dbReference>
<proteinExistence type="predicted"/>
<feature type="chain" id="PRO_5005465434" evidence="6">
    <location>
        <begin position="27"/>
        <end position="703"/>
    </location>
</feature>
<keyword evidence="8" id="KW-1185">Reference proteome</keyword>
<evidence type="ECO:0000256" key="5">
    <source>
        <dbReference type="SAM" id="MobiDB-lite"/>
    </source>
</evidence>
<keyword evidence="3 6" id="KW-0732">Signal</keyword>
<dbReference type="Proteomes" id="UP000055590">
    <property type="component" value="Chromosome"/>
</dbReference>
<keyword evidence="2" id="KW-0964">Secreted</keyword>